<evidence type="ECO:0000256" key="1">
    <source>
        <dbReference type="ARBA" id="ARBA00022630"/>
    </source>
</evidence>
<dbReference type="EMBL" id="CP012747">
    <property type="protein sequence ID" value="ALL68287.1"/>
    <property type="molecule type" value="Genomic_DNA"/>
</dbReference>
<dbReference type="CDD" id="cd00038">
    <property type="entry name" value="CAP_ED"/>
    <property type="match status" value="1"/>
</dbReference>
<dbReference type="Proteomes" id="UP000019146">
    <property type="component" value="Chromosome 2"/>
</dbReference>
<feature type="region of interest" description="Disordered" evidence="3">
    <location>
        <begin position="1"/>
        <end position="53"/>
    </location>
</feature>
<evidence type="ECO:0000256" key="2">
    <source>
        <dbReference type="ARBA" id="ARBA00023002"/>
    </source>
</evidence>
<dbReference type="Pfam" id="PF07992">
    <property type="entry name" value="Pyr_redox_2"/>
    <property type="match status" value="1"/>
</dbReference>
<keyword evidence="1" id="KW-0285">Flavoprotein</keyword>
<proteinExistence type="predicted"/>
<evidence type="ECO:0000313" key="5">
    <source>
        <dbReference type="EMBL" id="ALL68287.1"/>
    </source>
</evidence>
<reference evidence="5 6" key="1">
    <citation type="journal article" date="2014" name="Genome Announc.">
        <title>Draft Genome Sequence of the Haloacid-Degrading Burkholderia caribensis Strain MBA4.</title>
        <authorList>
            <person name="Pan Y."/>
            <person name="Kong K.F."/>
            <person name="Tsang J.S."/>
        </authorList>
    </citation>
    <scope>NUCLEOTIDE SEQUENCE [LARGE SCALE GENOMIC DNA]</scope>
    <source>
        <strain evidence="5 6">MBA4</strain>
    </source>
</reference>
<dbReference type="Gene3D" id="3.50.50.60">
    <property type="entry name" value="FAD/NAD(P)-binding domain"/>
    <property type="match status" value="2"/>
</dbReference>
<feature type="compositionally biased region" description="Polar residues" evidence="3">
    <location>
        <begin position="1"/>
        <end position="18"/>
    </location>
</feature>
<evidence type="ECO:0000259" key="4">
    <source>
        <dbReference type="PROSITE" id="PS50042"/>
    </source>
</evidence>
<dbReference type="Pfam" id="PF00027">
    <property type="entry name" value="cNMP_binding"/>
    <property type="match status" value="1"/>
</dbReference>
<dbReference type="PANTHER" id="PTHR48105">
    <property type="entry name" value="THIOREDOXIN REDUCTASE 1-RELATED-RELATED"/>
    <property type="match status" value="1"/>
</dbReference>
<dbReference type="InterPro" id="IPR018490">
    <property type="entry name" value="cNMP-bd_dom_sf"/>
</dbReference>
<dbReference type="PRINTS" id="PR00469">
    <property type="entry name" value="PNDRDTASEII"/>
</dbReference>
<evidence type="ECO:0000313" key="6">
    <source>
        <dbReference type="Proteomes" id="UP000019146"/>
    </source>
</evidence>
<dbReference type="InterPro" id="IPR000595">
    <property type="entry name" value="cNMP-bd_dom"/>
</dbReference>
<dbReference type="AlphaFoldDB" id="A0A0P0RIE4"/>
<evidence type="ECO:0000256" key="3">
    <source>
        <dbReference type="SAM" id="MobiDB-lite"/>
    </source>
</evidence>
<dbReference type="PROSITE" id="PS50042">
    <property type="entry name" value="CNMP_BINDING_3"/>
    <property type="match status" value="1"/>
</dbReference>
<dbReference type="EC" id="1.8.1.9" evidence="5"/>
<organism evidence="5 6">
    <name type="scientific">Paraburkholderia caribensis MBA4</name>
    <dbReference type="NCBI Taxonomy" id="1323664"/>
    <lineage>
        <taxon>Bacteria</taxon>
        <taxon>Pseudomonadati</taxon>
        <taxon>Pseudomonadota</taxon>
        <taxon>Betaproteobacteria</taxon>
        <taxon>Burkholderiales</taxon>
        <taxon>Burkholderiaceae</taxon>
        <taxon>Paraburkholderia</taxon>
    </lineage>
</organism>
<dbReference type="InterPro" id="IPR036188">
    <property type="entry name" value="FAD/NAD-bd_sf"/>
</dbReference>
<dbReference type="KEGG" id="bcai:K788_0000625"/>
<dbReference type="SUPFAM" id="SSF51905">
    <property type="entry name" value="FAD/NAD(P)-binding domain"/>
    <property type="match status" value="1"/>
</dbReference>
<dbReference type="SMART" id="SM00100">
    <property type="entry name" value="cNMP"/>
    <property type="match status" value="1"/>
</dbReference>
<dbReference type="InterPro" id="IPR014710">
    <property type="entry name" value="RmlC-like_jellyroll"/>
</dbReference>
<feature type="domain" description="Cyclic nucleotide-binding" evidence="4">
    <location>
        <begin position="73"/>
        <end position="193"/>
    </location>
</feature>
<protein>
    <submittedName>
        <fullName evidence="5">Thioredoxin reductase</fullName>
        <ecNumber evidence="5">1.8.1.9</ecNumber>
    </submittedName>
</protein>
<accession>A0A0P0RIE4</accession>
<dbReference type="PRINTS" id="PR00368">
    <property type="entry name" value="FADPNR"/>
</dbReference>
<gene>
    <name evidence="5" type="ORF">K788_0000625</name>
</gene>
<dbReference type="Gene3D" id="2.60.120.10">
    <property type="entry name" value="Jelly Rolls"/>
    <property type="match status" value="1"/>
</dbReference>
<dbReference type="InterPro" id="IPR050097">
    <property type="entry name" value="Ferredoxin-NADP_redctase_2"/>
</dbReference>
<dbReference type="SUPFAM" id="SSF51206">
    <property type="entry name" value="cAMP-binding domain-like"/>
    <property type="match status" value="1"/>
</dbReference>
<dbReference type="GO" id="GO:0004791">
    <property type="term" value="F:thioredoxin-disulfide reductase (NADPH) activity"/>
    <property type="evidence" value="ECO:0007669"/>
    <property type="project" value="UniProtKB-EC"/>
</dbReference>
<dbReference type="InterPro" id="IPR023753">
    <property type="entry name" value="FAD/NAD-binding_dom"/>
</dbReference>
<sequence>MKISSNTAVPDINSSLEGNSLPEPDTSSPHQGHTDSPLGGTLSEHRDSPVIPESYEVEEAAQRTRVELRRYQMYPSLSDARLAKVAKFGKRVHWAAGAVLFRAGEKSSGMYVLLSGKVKITVRDGLGRSRSFEEVVGRQFLGETATLSGKPYLVDAHAITDVDAILVPPAQLRALMITEAQLGSEIMRAFILRRVALIQDGSGPILVGIPSDPRLLGLADLLRRVNHPHSVIDPTSESGRQDLRNRLDIGDEGTPLVLLLDGTVLRAPSEKDLARALGILSDFDEEQTYDLAIVGAGPAGLAAAVYAASEGLTVLVLDSKGFGGQAGASARIENYMGFPTGISGHVLVSRAFEQAVKFGADIVIQSEVAKLDCSHSPFKLTLTDARAASAKAIVIASGAAYSQPDIQGLRDVGELGVYFWASSIEGRLCRGEEIVLVGGGNSAGQAIVFLASYASRIHVIVRRDGLSHTMSHYLMERVRSLSNVTIHTKSIVQSVTDRGEDVPEITITSAHGSSSIRSRHLFLFTGAKPSTKWLENCGVKVDEKGFVTTGCVPQSGSTQQQLAFQTSVPGIFAIGDVRSGSTKRVASAVGEGAAVVSEVHALLVSRR</sequence>
<keyword evidence="2 5" id="KW-0560">Oxidoreductase</keyword>
<name>A0A0P0RIE4_9BURK</name>